<dbReference type="SUPFAM" id="SSF56219">
    <property type="entry name" value="DNase I-like"/>
    <property type="match status" value="1"/>
</dbReference>
<accession>I7M5X6</accession>
<keyword evidence="2" id="KW-0255">Endonuclease</keyword>
<keyword evidence="2" id="KW-0540">Nuclease</keyword>
<dbReference type="PANTHER" id="PTHR12121">
    <property type="entry name" value="CARBON CATABOLITE REPRESSOR PROTEIN 4"/>
    <property type="match status" value="1"/>
</dbReference>
<organism evidence="2 3">
    <name type="scientific">Tetrahymena thermophila (strain SB210)</name>
    <dbReference type="NCBI Taxonomy" id="312017"/>
    <lineage>
        <taxon>Eukaryota</taxon>
        <taxon>Sar</taxon>
        <taxon>Alveolata</taxon>
        <taxon>Ciliophora</taxon>
        <taxon>Intramacronucleata</taxon>
        <taxon>Oligohymenophorea</taxon>
        <taxon>Hymenostomatida</taxon>
        <taxon>Tetrahymenina</taxon>
        <taxon>Tetrahymenidae</taxon>
        <taxon>Tetrahymena</taxon>
    </lineage>
</organism>
<keyword evidence="2" id="KW-0378">Hydrolase</keyword>
<dbReference type="Pfam" id="PF03372">
    <property type="entry name" value="Exo_endo_phos"/>
    <property type="match status" value="1"/>
</dbReference>
<reference evidence="3" key="1">
    <citation type="journal article" date="2006" name="PLoS Biol.">
        <title>Macronuclear genome sequence of the ciliate Tetrahymena thermophila, a model eukaryote.</title>
        <authorList>
            <person name="Eisen J.A."/>
            <person name="Coyne R.S."/>
            <person name="Wu M."/>
            <person name="Wu D."/>
            <person name="Thiagarajan M."/>
            <person name="Wortman J.R."/>
            <person name="Badger J.H."/>
            <person name="Ren Q."/>
            <person name="Amedeo P."/>
            <person name="Jones K.M."/>
            <person name="Tallon L.J."/>
            <person name="Delcher A.L."/>
            <person name="Salzberg S.L."/>
            <person name="Silva J.C."/>
            <person name="Haas B.J."/>
            <person name="Majoros W.H."/>
            <person name="Farzad M."/>
            <person name="Carlton J.M."/>
            <person name="Smith R.K. Jr."/>
            <person name="Garg J."/>
            <person name="Pearlman R.E."/>
            <person name="Karrer K.M."/>
            <person name="Sun L."/>
            <person name="Manning G."/>
            <person name="Elde N.C."/>
            <person name="Turkewitz A.P."/>
            <person name="Asai D.J."/>
            <person name="Wilkes D.E."/>
            <person name="Wang Y."/>
            <person name="Cai H."/>
            <person name="Collins K."/>
            <person name="Stewart B.A."/>
            <person name="Lee S.R."/>
            <person name="Wilamowska K."/>
            <person name="Weinberg Z."/>
            <person name="Ruzzo W.L."/>
            <person name="Wloga D."/>
            <person name="Gaertig J."/>
            <person name="Frankel J."/>
            <person name="Tsao C.-C."/>
            <person name="Gorovsky M.A."/>
            <person name="Keeling P.J."/>
            <person name="Waller R.F."/>
            <person name="Patron N.J."/>
            <person name="Cherry J.M."/>
            <person name="Stover N.A."/>
            <person name="Krieger C.J."/>
            <person name="del Toro C."/>
            <person name="Ryder H.F."/>
            <person name="Williamson S.C."/>
            <person name="Barbeau R.A."/>
            <person name="Hamilton E.P."/>
            <person name="Orias E."/>
        </authorList>
    </citation>
    <scope>NUCLEOTIDE SEQUENCE [LARGE SCALE GENOMIC DNA]</scope>
    <source>
        <strain evidence="3">SB210</strain>
    </source>
</reference>
<dbReference type="InterPro" id="IPR050410">
    <property type="entry name" value="CCR4/nocturin_mRNA_transcr"/>
</dbReference>
<dbReference type="PANTHER" id="PTHR12121:SF34">
    <property type="entry name" value="PROTEIN ANGEL"/>
    <property type="match status" value="1"/>
</dbReference>
<dbReference type="GO" id="GO:0000175">
    <property type="term" value="F:3'-5'-RNA exonuclease activity"/>
    <property type="evidence" value="ECO:0007669"/>
    <property type="project" value="TreeGrafter"/>
</dbReference>
<evidence type="ECO:0000313" key="2">
    <source>
        <dbReference type="EMBL" id="EAR83766.2"/>
    </source>
</evidence>
<gene>
    <name evidence="2" type="ORF">TTHERM_00825610</name>
</gene>
<evidence type="ECO:0000313" key="3">
    <source>
        <dbReference type="Proteomes" id="UP000009168"/>
    </source>
</evidence>
<dbReference type="OMA" id="NERIFLM"/>
<dbReference type="KEGG" id="tet:TTHERM_00825610"/>
<dbReference type="InterPro" id="IPR005135">
    <property type="entry name" value="Endo/exonuclease/phosphatase"/>
</dbReference>
<dbReference type="GO" id="GO:0004519">
    <property type="term" value="F:endonuclease activity"/>
    <property type="evidence" value="ECO:0007669"/>
    <property type="project" value="UniProtKB-KW"/>
</dbReference>
<keyword evidence="3" id="KW-1185">Reference proteome</keyword>
<dbReference type="HOGENOM" id="CLU_1163058_0_0_1"/>
<sequence>MIRKEIKLILSTFNIRNTQDRYNERKEFLRKTIQGEQSDIMCLQEVSFLGDNQVDHLVEDDKNRSLYHQFHAESQLKFHIRPGADPESKLDGNTILANKDFFDQNLTILEDKKMHLSGFRVAHAIKFALNGDPSNYFWVVNTHLHHIVPDWQIRYHQLQNIHLWLYNITKFQSDNIFLCGDFNLTPKEEQNYKYLSEMGFKSTYQVIHGQEPVITFPTGLQAPNMDTDPEGCFDYIWFKGNQIKPQNIHIFGDKHLETDKTIYPSDHMGLCGEFMIKFD</sequence>
<dbReference type="OrthoDB" id="282920at2759"/>
<dbReference type="AlphaFoldDB" id="I7M5X6"/>
<dbReference type="Proteomes" id="UP000009168">
    <property type="component" value="Unassembled WGS sequence"/>
</dbReference>
<dbReference type="Gene3D" id="3.60.10.10">
    <property type="entry name" value="Endonuclease/exonuclease/phosphatase"/>
    <property type="match status" value="1"/>
</dbReference>
<evidence type="ECO:0000259" key="1">
    <source>
        <dbReference type="Pfam" id="PF03372"/>
    </source>
</evidence>
<dbReference type="STRING" id="312017.I7M5X6"/>
<feature type="domain" description="Endonuclease/exonuclease/phosphatase" evidence="1">
    <location>
        <begin position="12"/>
        <end position="267"/>
    </location>
</feature>
<dbReference type="eggNOG" id="ENOG502R2BA">
    <property type="taxonomic scope" value="Eukaryota"/>
</dbReference>
<dbReference type="GeneID" id="7830338"/>
<proteinExistence type="predicted"/>
<dbReference type="EMBL" id="GG662507">
    <property type="protein sequence ID" value="EAR83766.2"/>
    <property type="molecule type" value="Genomic_DNA"/>
</dbReference>
<dbReference type="InParanoid" id="I7M5X6"/>
<protein>
    <submittedName>
        <fullName evidence="2">Endonuclease/exonuclease/phosphatase family protein</fullName>
    </submittedName>
</protein>
<dbReference type="InterPro" id="IPR036691">
    <property type="entry name" value="Endo/exonu/phosph_ase_sf"/>
</dbReference>
<name>I7M5X6_TETTS</name>
<dbReference type="RefSeq" id="XP_001031429.2">
    <property type="nucleotide sequence ID" value="XM_001031429.3"/>
</dbReference>